<dbReference type="PANTHER" id="PTHR47510:SF3">
    <property type="entry name" value="ENDO_EXONUCLEASE_PHOSPHATASE DOMAIN-CONTAINING PROTEIN"/>
    <property type="match status" value="1"/>
</dbReference>
<keyword evidence="1" id="KW-0472">Membrane</keyword>
<dbReference type="EMBL" id="CAACVG010009315">
    <property type="protein sequence ID" value="VEN52875.1"/>
    <property type="molecule type" value="Genomic_DNA"/>
</dbReference>
<dbReference type="PANTHER" id="PTHR47510">
    <property type="entry name" value="REVERSE TRANSCRIPTASE DOMAIN-CONTAINING PROTEIN"/>
    <property type="match status" value="1"/>
</dbReference>
<evidence type="ECO:0000313" key="2">
    <source>
        <dbReference type="EMBL" id="VEN52875.1"/>
    </source>
</evidence>
<dbReference type="OrthoDB" id="6778366at2759"/>
<feature type="transmembrane region" description="Helical" evidence="1">
    <location>
        <begin position="189"/>
        <end position="209"/>
    </location>
</feature>
<keyword evidence="1" id="KW-1133">Transmembrane helix</keyword>
<keyword evidence="3" id="KW-1185">Reference proteome</keyword>
<dbReference type="Proteomes" id="UP000410492">
    <property type="component" value="Unassembled WGS sequence"/>
</dbReference>
<dbReference type="AlphaFoldDB" id="A0A653CY69"/>
<keyword evidence="1" id="KW-0812">Transmembrane</keyword>
<protein>
    <recommendedName>
        <fullName evidence="4">Reverse transcriptase domain-containing protein</fullName>
    </recommendedName>
</protein>
<proteinExistence type="predicted"/>
<accession>A0A653CY69</accession>
<sequence length="218" mass="24748">MILDPTTVNIDQYKKYKNHFTTLTRISKSNFYQNKILEGKNNSKKLWECINDICCSKKRTSDIGEIETSNGRITKNPNEVANAFAEFYTNVGTDLSSKIEKCEKYTFGNKQQISKSIFLKPTCENHVIEKVINLKNYKSPGHDGIKAEHIKEIVMEIAAKAWPVSVATVDVPEMLLEHAILTERLAGSAVLQIVEVYVYVLIIVLSVLLRKLFFQVAC</sequence>
<evidence type="ECO:0000313" key="3">
    <source>
        <dbReference type="Proteomes" id="UP000410492"/>
    </source>
</evidence>
<reference evidence="2 3" key="1">
    <citation type="submission" date="2019-01" db="EMBL/GenBank/DDBJ databases">
        <authorList>
            <person name="Sayadi A."/>
        </authorList>
    </citation>
    <scope>NUCLEOTIDE SEQUENCE [LARGE SCALE GENOMIC DNA]</scope>
</reference>
<evidence type="ECO:0000256" key="1">
    <source>
        <dbReference type="SAM" id="Phobius"/>
    </source>
</evidence>
<name>A0A653CY69_CALMS</name>
<gene>
    <name evidence="2" type="ORF">CALMAC_LOCUS12852</name>
</gene>
<evidence type="ECO:0008006" key="4">
    <source>
        <dbReference type="Google" id="ProtNLM"/>
    </source>
</evidence>
<organism evidence="2 3">
    <name type="scientific">Callosobruchus maculatus</name>
    <name type="common">Southern cowpea weevil</name>
    <name type="synonym">Pulse bruchid</name>
    <dbReference type="NCBI Taxonomy" id="64391"/>
    <lineage>
        <taxon>Eukaryota</taxon>
        <taxon>Metazoa</taxon>
        <taxon>Ecdysozoa</taxon>
        <taxon>Arthropoda</taxon>
        <taxon>Hexapoda</taxon>
        <taxon>Insecta</taxon>
        <taxon>Pterygota</taxon>
        <taxon>Neoptera</taxon>
        <taxon>Endopterygota</taxon>
        <taxon>Coleoptera</taxon>
        <taxon>Polyphaga</taxon>
        <taxon>Cucujiformia</taxon>
        <taxon>Chrysomeloidea</taxon>
        <taxon>Chrysomelidae</taxon>
        <taxon>Bruchinae</taxon>
        <taxon>Bruchini</taxon>
        <taxon>Callosobruchus</taxon>
    </lineage>
</organism>